<organism evidence="1 2">
    <name type="scientific">Saccharothrix lopnurensis</name>
    <dbReference type="NCBI Taxonomy" id="1670621"/>
    <lineage>
        <taxon>Bacteria</taxon>
        <taxon>Bacillati</taxon>
        <taxon>Actinomycetota</taxon>
        <taxon>Actinomycetes</taxon>
        <taxon>Pseudonocardiales</taxon>
        <taxon>Pseudonocardiaceae</taxon>
        <taxon>Saccharothrix</taxon>
    </lineage>
</organism>
<protein>
    <submittedName>
        <fullName evidence="1">Uncharacterized protein</fullName>
    </submittedName>
</protein>
<evidence type="ECO:0000313" key="2">
    <source>
        <dbReference type="Proteomes" id="UP001596220"/>
    </source>
</evidence>
<name>A0ABW1PDR4_9PSEU</name>
<keyword evidence="2" id="KW-1185">Reference proteome</keyword>
<sequence>MAWVRALLLTLVVWVVLALALTFLLGLLGSLGSTELWLTTAAALAASLAINRKRLRDALD</sequence>
<dbReference type="Proteomes" id="UP001596220">
    <property type="component" value="Unassembled WGS sequence"/>
</dbReference>
<dbReference type="EMBL" id="JBHSQO010000040">
    <property type="protein sequence ID" value="MFC6093284.1"/>
    <property type="molecule type" value="Genomic_DNA"/>
</dbReference>
<evidence type="ECO:0000313" key="1">
    <source>
        <dbReference type="EMBL" id="MFC6093284.1"/>
    </source>
</evidence>
<dbReference type="RefSeq" id="WP_380640332.1">
    <property type="nucleotide sequence ID" value="NZ_JBHSQO010000040.1"/>
</dbReference>
<proteinExistence type="predicted"/>
<gene>
    <name evidence="1" type="ORF">ACFP3R_28765</name>
</gene>
<reference evidence="2" key="1">
    <citation type="journal article" date="2019" name="Int. J. Syst. Evol. Microbiol.">
        <title>The Global Catalogue of Microorganisms (GCM) 10K type strain sequencing project: providing services to taxonomists for standard genome sequencing and annotation.</title>
        <authorList>
            <consortium name="The Broad Institute Genomics Platform"/>
            <consortium name="The Broad Institute Genome Sequencing Center for Infectious Disease"/>
            <person name="Wu L."/>
            <person name="Ma J."/>
        </authorList>
    </citation>
    <scope>NUCLEOTIDE SEQUENCE [LARGE SCALE GENOMIC DNA]</scope>
    <source>
        <strain evidence="2">CGMCC 4.7246</strain>
    </source>
</reference>
<accession>A0ABW1PDR4</accession>
<comment type="caution">
    <text evidence="1">The sequence shown here is derived from an EMBL/GenBank/DDBJ whole genome shotgun (WGS) entry which is preliminary data.</text>
</comment>